<evidence type="ECO:0000313" key="2">
    <source>
        <dbReference type="EMBL" id="MBC5735190.1"/>
    </source>
</evidence>
<dbReference type="Proteomes" id="UP000661435">
    <property type="component" value="Unassembled WGS sequence"/>
</dbReference>
<dbReference type="GO" id="GO:0080146">
    <property type="term" value="F:L-cysteine desulfhydrase activity"/>
    <property type="evidence" value="ECO:0007669"/>
    <property type="project" value="TreeGrafter"/>
</dbReference>
<reference evidence="2" key="1">
    <citation type="submission" date="2020-08" db="EMBL/GenBank/DDBJ databases">
        <title>Genome public.</title>
        <authorList>
            <person name="Liu C."/>
            <person name="Sun Q."/>
        </authorList>
    </citation>
    <scope>NUCLEOTIDE SEQUENCE</scope>
    <source>
        <strain evidence="2">NSJ-51</strain>
    </source>
</reference>
<organism evidence="2 3">
    <name type="scientific">Lawsonibacter hominis</name>
    <dbReference type="NCBI Taxonomy" id="2763053"/>
    <lineage>
        <taxon>Bacteria</taxon>
        <taxon>Bacillati</taxon>
        <taxon>Bacillota</taxon>
        <taxon>Clostridia</taxon>
        <taxon>Eubacteriales</taxon>
        <taxon>Oscillospiraceae</taxon>
        <taxon>Lawsonibacter</taxon>
    </lineage>
</organism>
<dbReference type="GO" id="GO:0019450">
    <property type="term" value="P:L-cysteine catabolic process to pyruvate"/>
    <property type="evidence" value="ECO:0007669"/>
    <property type="project" value="TreeGrafter"/>
</dbReference>
<evidence type="ECO:0000313" key="3">
    <source>
        <dbReference type="Proteomes" id="UP000661435"/>
    </source>
</evidence>
<comment type="caution">
    <text evidence="2">The sequence shown here is derived from an EMBL/GenBank/DDBJ whole genome shotgun (WGS) entry which is preliminary data.</text>
</comment>
<protein>
    <submittedName>
        <fullName evidence="2">Serine dehydratase subunit alpha family protein</fullName>
    </submittedName>
</protein>
<gene>
    <name evidence="2" type="ORF">H8S57_15910</name>
</gene>
<keyword evidence="3" id="KW-1185">Reference proteome</keyword>
<dbReference type="PANTHER" id="PTHR30501">
    <property type="entry name" value="UPF0597 PROTEIN YHAM"/>
    <property type="match status" value="1"/>
</dbReference>
<dbReference type="RefSeq" id="WP_186908966.1">
    <property type="nucleotide sequence ID" value="NZ_JACOPP010000045.1"/>
</dbReference>
<dbReference type="InterPro" id="IPR021144">
    <property type="entry name" value="UPF0597"/>
</dbReference>
<name>A0A8J6JI08_9FIRM</name>
<proteinExistence type="predicted"/>
<dbReference type="PANTHER" id="PTHR30501:SF2">
    <property type="entry name" value="UPF0597 PROTEIN YHAM"/>
    <property type="match status" value="1"/>
</dbReference>
<dbReference type="Pfam" id="PF03313">
    <property type="entry name" value="SDH_alpha"/>
    <property type="match status" value="1"/>
</dbReference>
<dbReference type="AlphaFoldDB" id="A0A8J6JI08"/>
<accession>A0A8J6JI08</accession>
<feature type="domain" description="Serine dehydratase-like alpha subunit" evidence="1">
    <location>
        <begin position="87"/>
        <end position="418"/>
    </location>
</feature>
<sequence length="438" mass="46667">MKYDQKFVDILNKELVPALGCTDPGAFGLTAAIARDHAPGELVSIHVEGSALVVGGIQGVGIPHSGGRRGGKLCAAMGYYGGDAKLGLEVLDSVTPEDLKKAEALAASGKVTLSIVPIQDCPATTWLKTTVTTKDHVGVCAVASSHGNVVYISEDDKILLDTVEATKAAEHLDGLDLSWFTIENAYDFAKTYPIDKLPIIAQAIELTRTICEEGLKNNYGLQIAKTLAENVKNGTVSDDEVNYILRWAIAGVDARMGGADYAAMSNAVSGNQGIMCTMSPLAAGDYIKADDETKFRGAIFSNLMNLYTKYMTHEFCHYPPQCYCSSMCPAASAAGVAFVHGYSVKEIIDLIRTSVNVIAGVACDGAKPGCALKMYVGLCGALQAMFLAKKGITAQAYDGLCDDDIGVTFENIYEFQRDCMLPMADKIAEINMKQGAFI</sequence>
<evidence type="ECO:0000259" key="1">
    <source>
        <dbReference type="Pfam" id="PF03313"/>
    </source>
</evidence>
<dbReference type="PIRSF" id="PIRSF006054">
    <property type="entry name" value="UCP006054"/>
    <property type="match status" value="1"/>
</dbReference>
<dbReference type="InterPro" id="IPR005130">
    <property type="entry name" value="Ser_deHydtase-like_asu"/>
</dbReference>
<dbReference type="EMBL" id="JACOPP010000045">
    <property type="protein sequence ID" value="MBC5735190.1"/>
    <property type="molecule type" value="Genomic_DNA"/>
</dbReference>